<name>A0A0K9XHQ3_9ACTN</name>
<evidence type="ECO:0000313" key="2">
    <source>
        <dbReference type="Proteomes" id="UP000037288"/>
    </source>
</evidence>
<keyword evidence="2" id="KW-1185">Reference proteome</keyword>
<gene>
    <name evidence="1" type="ORF">AC230_09945</name>
</gene>
<dbReference type="Proteomes" id="UP000037288">
    <property type="component" value="Unassembled WGS sequence"/>
</dbReference>
<sequence length="177" mass="19354">MTRPLTYPTQDHPGARWLVSRTVHPRLVHEAWDMGCTAGIEVGHHFDIVHLSARAVEDGIVGVRTDEAIRSAFLTAGIAHGVIASRRRDSYTVLVPPGTARTWDAPDTTGTGADDPHRYLRAPHPRLREGPGAFWLLPVPLGDEHLADPALLRSLLVPPPPAPRRLKWGSPQPPARA</sequence>
<dbReference type="EMBL" id="LFXA01000004">
    <property type="protein sequence ID" value="KNB52929.1"/>
    <property type="molecule type" value="Genomic_DNA"/>
</dbReference>
<reference evidence="2" key="1">
    <citation type="submission" date="2015-07" db="EMBL/GenBank/DDBJ databases">
        <title>Draft genome sequence of Streptomyces sp. CMAA 1322, a bacterium isolated from Caatinga biome, from dry forest semiarid of Brazil.</title>
        <authorList>
            <person name="Santos S.N."/>
            <person name="Gacesa R."/>
            <person name="Taketani R.G."/>
            <person name="Long P.F."/>
            <person name="Melo I.S."/>
        </authorList>
    </citation>
    <scope>NUCLEOTIDE SEQUENCE [LARGE SCALE GENOMIC DNA]</scope>
    <source>
        <strain evidence="2">CMAA 1322</strain>
    </source>
</reference>
<accession>A0A0K9XHQ3</accession>
<evidence type="ECO:0000313" key="1">
    <source>
        <dbReference type="EMBL" id="KNB52929.1"/>
    </source>
</evidence>
<proteinExistence type="predicted"/>
<dbReference type="PATRIC" id="fig|1678637.3.peg.2152"/>
<comment type="caution">
    <text evidence="1">The sequence shown here is derived from an EMBL/GenBank/DDBJ whole genome shotgun (WGS) entry which is preliminary data.</text>
</comment>
<organism evidence="1 2">
    <name type="scientific">Streptomyces caatingaensis</name>
    <dbReference type="NCBI Taxonomy" id="1678637"/>
    <lineage>
        <taxon>Bacteria</taxon>
        <taxon>Bacillati</taxon>
        <taxon>Actinomycetota</taxon>
        <taxon>Actinomycetes</taxon>
        <taxon>Kitasatosporales</taxon>
        <taxon>Streptomycetaceae</taxon>
        <taxon>Streptomyces</taxon>
    </lineage>
</organism>
<protein>
    <recommendedName>
        <fullName evidence="3">DNA primase/polymerase bifunctional N-terminal domain-containing protein</fullName>
    </recommendedName>
</protein>
<evidence type="ECO:0008006" key="3">
    <source>
        <dbReference type="Google" id="ProtNLM"/>
    </source>
</evidence>
<dbReference type="AlphaFoldDB" id="A0A0K9XHQ3"/>